<dbReference type="AlphaFoldDB" id="A0A1E3BFR9"/>
<dbReference type="Proteomes" id="UP000094569">
    <property type="component" value="Unassembled WGS sequence"/>
</dbReference>
<dbReference type="OrthoDB" id="4864163at2759"/>
<evidence type="ECO:0000313" key="2">
    <source>
        <dbReference type="Proteomes" id="UP000094569"/>
    </source>
</evidence>
<organism evidence="1 2">
    <name type="scientific">Aspergillus cristatus</name>
    <name type="common">Chinese Fuzhuan brick tea-fermentation fungus</name>
    <name type="synonym">Eurotium cristatum</name>
    <dbReference type="NCBI Taxonomy" id="573508"/>
    <lineage>
        <taxon>Eukaryota</taxon>
        <taxon>Fungi</taxon>
        <taxon>Dikarya</taxon>
        <taxon>Ascomycota</taxon>
        <taxon>Pezizomycotina</taxon>
        <taxon>Eurotiomycetes</taxon>
        <taxon>Eurotiomycetidae</taxon>
        <taxon>Eurotiales</taxon>
        <taxon>Aspergillaceae</taxon>
        <taxon>Aspergillus</taxon>
        <taxon>Aspergillus subgen. Aspergillus</taxon>
    </lineage>
</organism>
<name>A0A1E3BFR9_ASPCR</name>
<reference evidence="1 2" key="1">
    <citation type="journal article" date="2016" name="BMC Genomics">
        <title>Comparative genomic and transcriptomic analyses of the Fuzhuan brick tea-fermentation fungus Aspergillus cristatus.</title>
        <authorList>
            <person name="Ge Y."/>
            <person name="Wang Y."/>
            <person name="Liu Y."/>
            <person name="Tan Y."/>
            <person name="Ren X."/>
            <person name="Zhang X."/>
            <person name="Hyde K.D."/>
            <person name="Liu Y."/>
            <person name="Liu Z."/>
        </authorList>
    </citation>
    <scope>NUCLEOTIDE SEQUENCE [LARGE SCALE GENOMIC DNA]</scope>
    <source>
        <strain evidence="1 2">GZAAS20.1005</strain>
    </source>
</reference>
<accession>A0A1E3BFR9</accession>
<protein>
    <submittedName>
        <fullName evidence="1">Uncharacterized protein</fullName>
    </submittedName>
</protein>
<dbReference type="VEuPathDB" id="FungiDB:SI65_04789"/>
<dbReference type="EMBL" id="JXNT01000004">
    <property type="protein sequence ID" value="ODM19803.1"/>
    <property type="molecule type" value="Genomic_DNA"/>
</dbReference>
<comment type="caution">
    <text evidence="1">The sequence shown here is derived from an EMBL/GenBank/DDBJ whole genome shotgun (WGS) entry which is preliminary data.</text>
</comment>
<proteinExistence type="predicted"/>
<keyword evidence="2" id="KW-1185">Reference proteome</keyword>
<gene>
    <name evidence="1" type="ORF">SI65_04789</name>
</gene>
<sequence>MSTGKIPVYILIAHSDDDEREIFKAFAEAGPMAEKVPDEDTLENAFDAILHADKLDDSYWLQGYLIIVDQPEWKTEDGVLVINKDFKGSVDGLRMPASEAAINITSMSIANTDWEEYISSSRSPFTWDPEVHFALYIDSAISDNDSEEALSLAQGFMQDGFDKRKAGLGCSICPVHDIKLQNVWEAIRYHKRVARELGCNTRFGCSIELENWPGKRYVRVFQVGEPFDSFSMSVDMAGETLHFLAIGMKSWDDEKGFRGEKE</sequence>
<evidence type="ECO:0000313" key="1">
    <source>
        <dbReference type="EMBL" id="ODM19803.1"/>
    </source>
</evidence>